<dbReference type="SUPFAM" id="SSF52047">
    <property type="entry name" value="RNI-like"/>
    <property type="match status" value="1"/>
</dbReference>
<dbReference type="EMBL" id="JAPFFJ010000011">
    <property type="protein sequence ID" value="KAJ6416502.1"/>
    <property type="molecule type" value="Genomic_DNA"/>
</dbReference>
<proteinExistence type="predicted"/>
<reference evidence="1 2" key="1">
    <citation type="journal article" date="2023" name="Int. J. Mol. Sci.">
        <title>De Novo Assembly and Annotation of 11 Diverse Shrub Willow (Salix) Genomes Reveals Novel Gene Organization in Sex-Linked Regions.</title>
        <authorList>
            <person name="Hyden B."/>
            <person name="Feng K."/>
            <person name="Yates T.B."/>
            <person name="Jawdy S."/>
            <person name="Cereghino C."/>
            <person name="Smart L.B."/>
            <person name="Muchero W."/>
        </authorList>
    </citation>
    <scope>NUCLEOTIDE SEQUENCE [LARGE SCALE GENOMIC DNA]</scope>
    <source>
        <tissue evidence="1">Shoot tip</tissue>
    </source>
</reference>
<comment type="caution">
    <text evidence="1">The sequence shown here is derived from an EMBL/GenBank/DDBJ whole genome shotgun (WGS) entry which is preliminary data.</text>
</comment>
<dbReference type="AlphaFoldDB" id="A0AAD6P4K0"/>
<dbReference type="InterPro" id="IPR006553">
    <property type="entry name" value="Leu-rich_rpt_Cys-con_subtyp"/>
</dbReference>
<gene>
    <name evidence="1" type="ORF">OIU84_002375</name>
</gene>
<dbReference type="GO" id="GO:0019005">
    <property type="term" value="C:SCF ubiquitin ligase complex"/>
    <property type="evidence" value="ECO:0007669"/>
    <property type="project" value="TreeGrafter"/>
</dbReference>
<evidence type="ECO:0000313" key="1">
    <source>
        <dbReference type="EMBL" id="KAJ6416502.1"/>
    </source>
</evidence>
<dbReference type="GO" id="GO:0031146">
    <property type="term" value="P:SCF-dependent proteasomal ubiquitin-dependent protein catabolic process"/>
    <property type="evidence" value="ECO:0007669"/>
    <property type="project" value="TreeGrafter"/>
</dbReference>
<dbReference type="PANTHER" id="PTHR16134">
    <property type="entry name" value="F-BOX/TPR REPEAT PROTEIN POF3"/>
    <property type="match status" value="1"/>
</dbReference>
<organism evidence="1 2">
    <name type="scientific">Salix udensis</name>
    <dbReference type="NCBI Taxonomy" id="889485"/>
    <lineage>
        <taxon>Eukaryota</taxon>
        <taxon>Viridiplantae</taxon>
        <taxon>Streptophyta</taxon>
        <taxon>Embryophyta</taxon>
        <taxon>Tracheophyta</taxon>
        <taxon>Spermatophyta</taxon>
        <taxon>Magnoliopsida</taxon>
        <taxon>eudicotyledons</taxon>
        <taxon>Gunneridae</taxon>
        <taxon>Pentapetalae</taxon>
        <taxon>rosids</taxon>
        <taxon>fabids</taxon>
        <taxon>Malpighiales</taxon>
        <taxon>Salicaceae</taxon>
        <taxon>Saliceae</taxon>
        <taxon>Salix</taxon>
    </lineage>
</organism>
<dbReference type="Proteomes" id="UP001162972">
    <property type="component" value="Chromosome 11"/>
</dbReference>
<dbReference type="PANTHER" id="PTHR16134:SF148">
    <property type="entry name" value="S-PHASE KINASE-ASSOCIATED PROTEIN 2, ISOFORM A"/>
    <property type="match status" value="1"/>
</dbReference>
<accession>A0AAD6P4K0</accession>
<keyword evidence="2" id="KW-1185">Reference proteome</keyword>
<dbReference type="SMART" id="SM00367">
    <property type="entry name" value="LRR_CC"/>
    <property type="match status" value="5"/>
</dbReference>
<protein>
    <submittedName>
        <fullName evidence="1">Uncharacterized protein</fullName>
    </submittedName>
</protein>
<sequence>MPELTACQYAQLENAFSQLKNLSTLSGLWEASAPYLPLLYPACTNLTFLNLSYAFLQSHELESLLCQCPHLRRLWVLDTVGDKGLEAVGSNCPLLEELRVFPADPFDEEVVHGVTEAGFLAVSYGCRRLHYVLYFCRQMTNAAVSTIVQNCPDFTHFRLCIMNPGQPDYLTNEPMDEAFGAVVRTCTKLQRLSVSGLLTDLTFEYIGQYAKNLETLSVAFAGSSDRGMQCMLEGCPKLRKLEIRDCPFGNAALLSGLEKYESMRSLWMSACNVTMNGCRLLAREMPRLNVEVYKICRISINQHDKPQHAGIRMQFMQLNDLDEVDEASRCDGSPTNQNPSHLELPSWPMHPVKVLQKQEAPGHLTCSNLLSSNIRFPISSSYVHEVSFMKRATSAD</sequence>
<dbReference type="Gene3D" id="3.80.10.10">
    <property type="entry name" value="Ribonuclease Inhibitor"/>
    <property type="match status" value="1"/>
</dbReference>
<evidence type="ECO:0000313" key="2">
    <source>
        <dbReference type="Proteomes" id="UP001162972"/>
    </source>
</evidence>
<dbReference type="InterPro" id="IPR032675">
    <property type="entry name" value="LRR_dom_sf"/>
</dbReference>
<name>A0AAD6P4K0_9ROSI</name>